<reference evidence="4 5" key="1">
    <citation type="submission" date="2017-07" db="EMBL/GenBank/DDBJ databases">
        <title>Tetzosporium hominis gen.nov. sp.nov.</title>
        <authorList>
            <person name="Tetz G."/>
            <person name="Tetz V."/>
        </authorList>
    </citation>
    <scope>NUCLEOTIDE SEQUENCE [LARGE SCALE GENOMIC DNA]</scope>
    <source>
        <strain evidence="4 5">VT-49</strain>
    </source>
</reference>
<dbReference type="PROSITE" id="PS51186">
    <property type="entry name" value="GNAT"/>
    <property type="match status" value="1"/>
</dbReference>
<dbReference type="Pfam" id="PF00583">
    <property type="entry name" value="Acetyltransf_1"/>
    <property type="match status" value="1"/>
</dbReference>
<dbReference type="OrthoDB" id="5319888at2"/>
<name>A0A264W2D1_9BACL</name>
<dbReference type="AlphaFoldDB" id="A0A264W2D1"/>
<dbReference type="InterPro" id="IPR050832">
    <property type="entry name" value="Bact_Acetyltransf"/>
</dbReference>
<evidence type="ECO:0000256" key="2">
    <source>
        <dbReference type="ARBA" id="ARBA00023315"/>
    </source>
</evidence>
<gene>
    <name evidence="4" type="ORF">CF394_09815</name>
</gene>
<evidence type="ECO:0000313" key="4">
    <source>
        <dbReference type="EMBL" id="OZS77758.1"/>
    </source>
</evidence>
<keyword evidence="5" id="KW-1185">Reference proteome</keyword>
<dbReference type="EMBL" id="NOKQ01000220">
    <property type="protein sequence ID" value="OZS77758.1"/>
    <property type="molecule type" value="Genomic_DNA"/>
</dbReference>
<keyword evidence="2" id="KW-0012">Acyltransferase</keyword>
<dbReference type="CDD" id="cd04301">
    <property type="entry name" value="NAT_SF"/>
    <property type="match status" value="1"/>
</dbReference>
<evidence type="ECO:0000313" key="5">
    <source>
        <dbReference type="Proteomes" id="UP000217065"/>
    </source>
</evidence>
<keyword evidence="1" id="KW-0808">Transferase</keyword>
<dbReference type="InterPro" id="IPR000182">
    <property type="entry name" value="GNAT_dom"/>
</dbReference>
<sequence length="185" mass="20764">MPMIRKATSKDAPHLAPLMYDAIHEIAYTLTGATTHDEVLEKLTYWASQPANRLSYETIWVDEQDGQIAGLIIVYTGLKAEELDAPLKEAVRKLNPFADFDSETEGNVLYIDTVSVRKEYGGRGIGTTLLQHAMQLAEDLQVEALTLNVELSNTAARRLYERLGFQEHSIRTLSGANYSYMVRKV</sequence>
<protein>
    <recommendedName>
        <fullName evidence="3">N-acetyltransferase domain-containing protein</fullName>
    </recommendedName>
</protein>
<organism evidence="4 5">
    <name type="scientific">Tetzosporium hominis</name>
    <dbReference type="NCBI Taxonomy" id="2020506"/>
    <lineage>
        <taxon>Bacteria</taxon>
        <taxon>Bacillati</taxon>
        <taxon>Bacillota</taxon>
        <taxon>Bacilli</taxon>
        <taxon>Bacillales</taxon>
        <taxon>Caryophanaceae</taxon>
        <taxon>Tetzosporium</taxon>
    </lineage>
</organism>
<dbReference type="Proteomes" id="UP000217065">
    <property type="component" value="Unassembled WGS sequence"/>
</dbReference>
<dbReference type="SUPFAM" id="SSF55729">
    <property type="entry name" value="Acyl-CoA N-acyltransferases (Nat)"/>
    <property type="match status" value="1"/>
</dbReference>
<accession>A0A264W2D1</accession>
<dbReference type="InterPro" id="IPR016181">
    <property type="entry name" value="Acyl_CoA_acyltransferase"/>
</dbReference>
<evidence type="ECO:0000259" key="3">
    <source>
        <dbReference type="PROSITE" id="PS51186"/>
    </source>
</evidence>
<dbReference type="Gene3D" id="3.40.630.30">
    <property type="match status" value="1"/>
</dbReference>
<dbReference type="PANTHER" id="PTHR43877:SF2">
    <property type="entry name" value="AMINOALKYLPHOSPHONATE N-ACETYLTRANSFERASE-RELATED"/>
    <property type="match status" value="1"/>
</dbReference>
<proteinExistence type="predicted"/>
<dbReference type="GO" id="GO:0016747">
    <property type="term" value="F:acyltransferase activity, transferring groups other than amino-acyl groups"/>
    <property type="evidence" value="ECO:0007669"/>
    <property type="project" value="InterPro"/>
</dbReference>
<comment type="caution">
    <text evidence="4">The sequence shown here is derived from an EMBL/GenBank/DDBJ whole genome shotgun (WGS) entry which is preliminary data.</text>
</comment>
<evidence type="ECO:0000256" key="1">
    <source>
        <dbReference type="ARBA" id="ARBA00022679"/>
    </source>
</evidence>
<feature type="domain" description="N-acetyltransferase" evidence="3">
    <location>
        <begin position="2"/>
        <end position="185"/>
    </location>
</feature>
<dbReference type="PANTHER" id="PTHR43877">
    <property type="entry name" value="AMINOALKYLPHOSPHONATE N-ACETYLTRANSFERASE-RELATED-RELATED"/>
    <property type="match status" value="1"/>
</dbReference>